<protein>
    <submittedName>
        <fullName evidence="3">Uncharacterized protein</fullName>
    </submittedName>
</protein>
<sequence length="251" mass="28177">MSHGCGFIIIIITEAIIIIIVYVPQKFWLEAARLFTGRYAGDVAHYRLLQPQQTSSLGHPDAMWQHRPAYAPVMQSRPVVPMPRTSARSTDTSSQSGPDERERKEMPRSYFYKALKLPSGRLVDIRYRNKYIRKWARKEAGGEPCQICCAVFMILLLLTILYVYLSNQVTPKHSSQAPFDQKSAESTAPFTDTTQEVDESSTVEGFSATVIEVTFDPSRDSSVSDAAAEEARLMSRAAEQFEARSVNKTTA</sequence>
<organism evidence="3 4">
    <name type="scientific">Rhipicephalus microplus</name>
    <name type="common">Cattle tick</name>
    <name type="synonym">Boophilus microplus</name>
    <dbReference type="NCBI Taxonomy" id="6941"/>
    <lineage>
        <taxon>Eukaryota</taxon>
        <taxon>Metazoa</taxon>
        <taxon>Ecdysozoa</taxon>
        <taxon>Arthropoda</taxon>
        <taxon>Chelicerata</taxon>
        <taxon>Arachnida</taxon>
        <taxon>Acari</taxon>
        <taxon>Parasitiformes</taxon>
        <taxon>Ixodida</taxon>
        <taxon>Ixodoidea</taxon>
        <taxon>Ixodidae</taxon>
        <taxon>Rhipicephalinae</taxon>
        <taxon>Rhipicephalus</taxon>
        <taxon>Boophilus</taxon>
    </lineage>
</organism>
<name>A0A9J6ELQ7_RHIMP</name>
<dbReference type="EMBL" id="JABSTU010000003">
    <property type="protein sequence ID" value="KAH8035286.1"/>
    <property type="molecule type" value="Genomic_DNA"/>
</dbReference>
<dbReference type="Proteomes" id="UP000821866">
    <property type="component" value="Chromosome 11"/>
</dbReference>
<dbReference type="AlphaFoldDB" id="A0A9J6ELQ7"/>
<feature type="compositionally biased region" description="Polar residues" evidence="1">
    <location>
        <begin position="173"/>
        <end position="194"/>
    </location>
</feature>
<evidence type="ECO:0000313" key="3">
    <source>
        <dbReference type="EMBL" id="KAH8035286.1"/>
    </source>
</evidence>
<proteinExistence type="predicted"/>
<evidence type="ECO:0000313" key="4">
    <source>
        <dbReference type="Proteomes" id="UP000821866"/>
    </source>
</evidence>
<keyword evidence="2" id="KW-0472">Membrane</keyword>
<gene>
    <name evidence="3" type="ORF">HPB51_004527</name>
</gene>
<feature type="transmembrane region" description="Helical" evidence="2">
    <location>
        <begin position="147"/>
        <end position="165"/>
    </location>
</feature>
<keyword evidence="2" id="KW-1133">Transmembrane helix</keyword>
<comment type="caution">
    <text evidence="3">The sequence shown here is derived from an EMBL/GenBank/DDBJ whole genome shotgun (WGS) entry which is preliminary data.</text>
</comment>
<feature type="region of interest" description="Disordered" evidence="1">
    <location>
        <begin position="81"/>
        <end position="105"/>
    </location>
</feature>
<keyword evidence="4" id="KW-1185">Reference proteome</keyword>
<evidence type="ECO:0000256" key="1">
    <source>
        <dbReference type="SAM" id="MobiDB-lite"/>
    </source>
</evidence>
<feature type="transmembrane region" description="Helical" evidence="2">
    <location>
        <begin position="6"/>
        <end position="23"/>
    </location>
</feature>
<feature type="region of interest" description="Disordered" evidence="1">
    <location>
        <begin position="173"/>
        <end position="201"/>
    </location>
</feature>
<keyword evidence="2" id="KW-0812">Transmembrane</keyword>
<reference evidence="3" key="1">
    <citation type="journal article" date="2020" name="Cell">
        <title>Large-Scale Comparative Analyses of Tick Genomes Elucidate Their Genetic Diversity and Vector Capacities.</title>
        <authorList>
            <consortium name="Tick Genome and Microbiome Consortium (TIGMIC)"/>
            <person name="Jia N."/>
            <person name="Wang J."/>
            <person name="Shi W."/>
            <person name="Du L."/>
            <person name="Sun Y."/>
            <person name="Zhan W."/>
            <person name="Jiang J.F."/>
            <person name="Wang Q."/>
            <person name="Zhang B."/>
            <person name="Ji P."/>
            <person name="Bell-Sakyi L."/>
            <person name="Cui X.M."/>
            <person name="Yuan T.T."/>
            <person name="Jiang B.G."/>
            <person name="Yang W.F."/>
            <person name="Lam T.T."/>
            <person name="Chang Q.C."/>
            <person name="Ding S.J."/>
            <person name="Wang X.J."/>
            <person name="Zhu J.G."/>
            <person name="Ruan X.D."/>
            <person name="Zhao L."/>
            <person name="Wei J.T."/>
            <person name="Ye R.Z."/>
            <person name="Que T.C."/>
            <person name="Du C.H."/>
            <person name="Zhou Y.H."/>
            <person name="Cheng J.X."/>
            <person name="Dai P.F."/>
            <person name="Guo W.B."/>
            <person name="Han X.H."/>
            <person name="Huang E.J."/>
            <person name="Li L.F."/>
            <person name="Wei W."/>
            <person name="Gao Y.C."/>
            <person name="Liu J.Z."/>
            <person name="Shao H.Z."/>
            <person name="Wang X."/>
            <person name="Wang C.C."/>
            <person name="Yang T.C."/>
            <person name="Huo Q.B."/>
            <person name="Li W."/>
            <person name="Chen H.Y."/>
            <person name="Chen S.E."/>
            <person name="Zhou L.G."/>
            <person name="Ni X.B."/>
            <person name="Tian J.H."/>
            <person name="Sheng Y."/>
            <person name="Liu T."/>
            <person name="Pan Y.S."/>
            <person name="Xia L.Y."/>
            <person name="Li J."/>
            <person name="Zhao F."/>
            <person name="Cao W.C."/>
        </authorList>
    </citation>
    <scope>NUCLEOTIDE SEQUENCE</scope>
    <source>
        <strain evidence="3">Rmic-2018</strain>
    </source>
</reference>
<evidence type="ECO:0000256" key="2">
    <source>
        <dbReference type="SAM" id="Phobius"/>
    </source>
</evidence>
<feature type="compositionally biased region" description="Polar residues" evidence="1">
    <location>
        <begin position="86"/>
        <end position="97"/>
    </location>
</feature>
<accession>A0A9J6ELQ7</accession>
<reference evidence="3" key="2">
    <citation type="submission" date="2021-09" db="EMBL/GenBank/DDBJ databases">
        <authorList>
            <person name="Jia N."/>
            <person name="Wang J."/>
            <person name="Shi W."/>
            <person name="Du L."/>
            <person name="Sun Y."/>
            <person name="Zhan W."/>
            <person name="Jiang J."/>
            <person name="Wang Q."/>
            <person name="Zhang B."/>
            <person name="Ji P."/>
            <person name="Sakyi L.B."/>
            <person name="Cui X."/>
            <person name="Yuan T."/>
            <person name="Jiang B."/>
            <person name="Yang W."/>
            <person name="Lam T.T.-Y."/>
            <person name="Chang Q."/>
            <person name="Ding S."/>
            <person name="Wang X."/>
            <person name="Zhu J."/>
            <person name="Ruan X."/>
            <person name="Zhao L."/>
            <person name="Wei J."/>
            <person name="Que T."/>
            <person name="Du C."/>
            <person name="Cheng J."/>
            <person name="Dai P."/>
            <person name="Han X."/>
            <person name="Huang E."/>
            <person name="Gao Y."/>
            <person name="Liu J."/>
            <person name="Shao H."/>
            <person name="Ye R."/>
            <person name="Li L."/>
            <person name="Wei W."/>
            <person name="Wang X."/>
            <person name="Wang C."/>
            <person name="Huo Q."/>
            <person name="Li W."/>
            <person name="Guo W."/>
            <person name="Chen H."/>
            <person name="Chen S."/>
            <person name="Zhou L."/>
            <person name="Zhou L."/>
            <person name="Ni X."/>
            <person name="Tian J."/>
            <person name="Zhou Y."/>
            <person name="Sheng Y."/>
            <person name="Liu T."/>
            <person name="Pan Y."/>
            <person name="Xia L."/>
            <person name="Li J."/>
            <person name="Zhao F."/>
            <person name="Cao W."/>
        </authorList>
    </citation>
    <scope>NUCLEOTIDE SEQUENCE</scope>
    <source>
        <strain evidence="3">Rmic-2018</strain>
        <tissue evidence="3">Larvae</tissue>
    </source>
</reference>